<proteinExistence type="predicted"/>
<evidence type="ECO:0000313" key="2">
    <source>
        <dbReference type="Proteomes" id="UP000310458"/>
    </source>
</evidence>
<comment type="caution">
    <text evidence="1">The sequence shown here is derived from an EMBL/GenBank/DDBJ whole genome shotgun (WGS) entry which is preliminary data.</text>
</comment>
<name>A0A5R9BC77_9MICC</name>
<protein>
    <submittedName>
        <fullName evidence="1">CBS domain-containing protein</fullName>
    </submittedName>
</protein>
<dbReference type="OrthoDB" id="4964833at2"/>
<dbReference type="AlphaFoldDB" id="A0A5R9BC77"/>
<dbReference type="Proteomes" id="UP000310458">
    <property type="component" value="Unassembled WGS sequence"/>
</dbReference>
<evidence type="ECO:0000313" key="1">
    <source>
        <dbReference type="EMBL" id="TLP96787.1"/>
    </source>
</evidence>
<accession>A0A5R9BC77</accession>
<sequence>MTHVSDLMSPITSVISMTQSVAEAAQFLSGEDDAVLVLGMTNQPRGLITEEAVAQVIAEYPETWPKKRCACVIPEELEFVRPDDTAEEVIRLYKDGGARPLTVVENDYAVGILYPNPVFLESLEQPESRMSGSSE</sequence>
<keyword evidence="2" id="KW-1185">Reference proteome</keyword>
<dbReference type="SUPFAM" id="SSF54631">
    <property type="entry name" value="CBS-domain pair"/>
    <property type="match status" value="1"/>
</dbReference>
<reference evidence="1 2" key="1">
    <citation type="submission" date="2019-05" db="EMBL/GenBank/DDBJ databases">
        <title>Nesterenkonia sp. GY074 isolated from the Southern Atlantic Ocean.</title>
        <authorList>
            <person name="Zhang G."/>
        </authorList>
    </citation>
    <scope>NUCLEOTIDE SEQUENCE [LARGE SCALE GENOMIC DNA]</scope>
    <source>
        <strain evidence="1 2">GY074</strain>
    </source>
</reference>
<dbReference type="Gene3D" id="3.10.580.10">
    <property type="entry name" value="CBS-domain"/>
    <property type="match status" value="1"/>
</dbReference>
<dbReference type="InterPro" id="IPR046342">
    <property type="entry name" value="CBS_dom_sf"/>
</dbReference>
<dbReference type="RefSeq" id="WP_138253151.1">
    <property type="nucleotide sequence ID" value="NZ_VAVZ01000021.1"/>
</dbReference>
<gene>
    <name evidence="1" type="ORF">FEF26_08695</name>
</gene>
<organism evidence="1 2">
    <name type="scientific">Nesterenkonia salmonea</name>
    <dbReference type="NCBI Taxonomy" id="1804987"/>
    <lineage>
        <taxon>Bacteria</taxon>
        <taxon>Bacillati</taxon>
        <taxon>Actinomycetota</taxon>
        <taxon>Actinomycetes</taxon>
        <taxon>Micrococcales</taxon>
        <taxon>Micrococcaceae</taxon>
        <taxon>Nesterenkonia</taxon>
    </lineage>
</organism>
<dbReference type="EMBL" id="VAVZ01000021">
    <property type="protein sequence ID" value="TLP96787.1"/>
    <property type="molecule type" value="Genomic_DNA"/>
</dbReference>